<protein>
    <recommendedName>
        <fullName evidence="4">Hemolysin activation/secretion protein</fullName>
    </recommendedName>
</protein>
<evidence type="ECO:0008006" key="4">
    <source>
        <dbReference type="Google" id="ProtNLM"/>
    </source>
</evidence>
<keyword evidence="1" id="KW-0732">Signal</keyword>
<name>A0ABT5D2P7_9BACT</name>
<feature type="signal peptide" evidence="1">
    <location>
        <begin position="1"/>
        <end position="25"/>
    </location>
</feature>
<feature type="chain" id="PRO_5045879432" description="Hemolysin activation/secretion protein" evidence="1">
    <location>
        <begin position="26"/>
        <end position="540"/>
    </location>
</feature>
<accession>A0ABT5D2P7</accession>
<proteinExistence type="predicted"/>
<sequence>MVGRSGWLCGLLLLLASLLASVSSAEETERRREPLVFSGNVVLSDELYLAVLDLPIGFVASSAEAERIRDRLLSFLLQAGYELARVDAAMQGDRILVDIDEGQVEKVILRGQGSLRTVQLIIGLGLPRNVFNRPYLKRQFAELRERNGVEVDHYELVRRDDVSHLGPQVKDLEPIPLIDTRSWSTNHPLLPPRDGYQLHVVVHRREWVTGLGVFAGLSGVDGLRLGVEYKGEDLVLGTDRWRATTQLGTKIRTDLVDEHDYLALTRVSSEVQWLAPRLHLGIRPALALKGEFTSRQRPDVGLESYFATRAQLALGLIYDRIPGTLLALGLGAEKFDVFSLRRAEGSSQVEGVEPSSTFQPFWGATAQVTFDTDEIRRDRRHELEVVGRYSPDSTGRSYGLLTYRYQKVCEFGWHDFWVTSRGAFLWGKMPFTEEQPVGGPHVRGVFDDRFYTRNVVSTGLEARFSLIRDLYKVGLFTDVAVFGQRDLVQGTEEARIVGGLGPSVHLLLADTFQFDLYYSVGLARGGEVGSGFSAVLKQAF</sequence>
<evidence type="ECO:0000313" key="3">
    <source>
        <dbReference type="Proteomes" id="UP001221838"/>
    </source>
</evidence>
<dbReference type="EMBL" id="JAQNDM010000002">
    <property type="protein sequence ID" value="MDC0707939.1"/>
    <property type="molecule type" value="Genomic_DNA"/>
</dbReference>
<dbReference type="Proteomes" id="UP001221838">
    <property type="component" value="Unassembled WGS sequence"/>
</dbReference>
<dbReference type="RefSeq" id="WP_272135284.1">
    <property type="nucleotide sequence ID" value="NZ_JAQNDM010000002.1"/>
</dbReference>
<evidence type="ECO:0000256" key="1">
    <source>
        <dbReference type="SAM" id="SignalP"/>
    </source>
</evidence>
<gene>
    <name evidence="2" type="ORF">POL68_05600</name>
</gene>
<reference evidence="2 3" key="1">
    <citation type="submission" date="2022-11" db="EMBL/GenBank/DDBJ databases">
        <title>Minimal conservation of predation-associated metabolite biosynthetic gene clusters underscores biosynthetic potential of Myxococcota including descriptions for ten novel species: Archangium lansinium sp. nov., Myxococcus landrumus sp. nov., Nannocystis bai.</title>
        <authorList>
            <person name="Ahearne A."/>
            <person name="Stevens C."/>
            <person name="Dowd S."/>
        </authorList>
    </citation>
    <scope>NUCLEOTIDE SEQUENCE [LARGE SCALE GENOMIC DNA]</scope>
    <source>
        <strain evidence="2 3">NCWAL01</strain>
    </source>
</reference>
<evidence type="ECO:0000313" key="2">
    <source>
        <dbReference type="EMBL" id="MDC0707939.1"/>
    </source>
</evidence>
<keyword evidence="3" id="KW-1185">Reference proteome</keyword>
<comment type="caution">
    <text evidence="2">The sequence shown here is derived from an EMBL/GenBank/DDBJ whole genome shotgun (WGS) entry which is preliminary data.</text>
</comment>
<organism evidence="2 3">
    <name type="scientific">Stigmatella ashevillensis</name>
    <dbReference type="NCBI Taxonomy" id="2995309"/>
    <lineage>
        <taxon>Bacteria</taxon>
        <taxon>Pseudomonadati</taxon>
        <taxon>Myxococcota</taxon>
        <taxon>Myxococcia</taxon>
        <taxon>Myxococcales</taxon>
        <taxon>Cystobacterineae</taxon>
        <taxon>Archangiaceae</taxon>
        <taxon>Stigmatella</taxon>
    </lineage>
</organism>